<dbReference type="SUPFAM" id="SSF54427">
    <property type="entry name" value="NTF2-like"/>
    <property type="match status" value="1"/>
</dbReference>
<dbReference type="RefSeq" id="WP_169381667.1">
    <property type="nucleotide sequence ID" value="NZ_JAAXLA010000020.1"/>
</dbReference>
<sequence length="184" mass="20419">MDTPTVRADAAASWDLLTTRAAEEPDPRRRAHLQTVLRHLVVEVAGDLDATMATLVPEPDYRVWGATDHDGPKGQEAVRTMYQASFAKGKNRLEFAIDRVMVDDEAVVTEGVFRHAYRGAALVADGVARDLEPEARYLVEYRALVVWVMTPDSLVMGEDTYKAEPTRLVRRLGPGELPHLGLPN</sequence>
<comment type="caution">
    <text evidence="2">The sequence shown here is derived from an EMBL/GenBank/DDBJ whole genome shotgun (WGS) entry which is preliminary data.</text>
</comment>
<dbReference type="Proteomes" id="UP000820669">
    <property type="component" value="Unassembled WGS sequence"/>
</dbReference>
<evidence type="ECO:0000259" key="1">
    <source>
        <dbReference type="Pfam" id="PF12680"/>
    </source>
</evidence>
<accession>A0ABX1SAT6</accession>
<dbReference type="InterPro" id="IPR037401">
    <property type="entry name" value="SnoaL-like"/>
</dbReference>
<dbReference type="EMBL" id="JAAXLA010000020">
    <property type="protein sequence ID" value="NMH98220.1"/>
    <property type="molecule type" value="Genomic_DNA"/>
</dbReference>
<reference evidence="2 3" key="1">
    <citation type="submission" date="2020-04" db="EMBL/GenBank/DDBJ databases">
        <authorList>
            <person name="Klaysubun C."/>
            <person name="Duangmal K."/>
            <person name="Lipun K."/>
        </authorList>
    </citation>
    <scope>NUCLEOTIDE SEQUENCE [LARGE SCALE GENOMIC DNA]</scope>
    <source>
        <strain evidence="2 3">K10HN5</strain>
    </source>
</reference>
<dbReference type="Pfam" id="PF12680">
    <property type="entry name" value="SnoaL_2"/>
    <property type="match status" value="1"/>
</dbReference>
<keyword evidence="3" id="KW-1185">Reference proteome</keyword>
<organism evidence="2 3">
    <name type="scientific">Pseudonocardia acidicola</name>
    <dbReference type="NCBI Taxonomy" id="2724939"/>
    <lineage>
        <taxon>Bacteria</taxon>
        <taxon>Bacillati</taxon>
        <taxon>Actinomycetota</taxon>
        <taxon>Actinomycetes</taxon>
        <taxon>Pseudonocardiales</taxon>
        <taxon>Pseudonocardiaceae</taxon>
        <taxon>Pseudonocardia</taxon>
    </lineage>
</organism>
<evidence type="ECO:0000313" key="3">
    <source>
        <dbReference type="Proteomes" id="UP000820669"/>
    </source>
</evidence>
<evidence type="ECO:0000313" key="2">
    <source>
        <dbReference type="EMBL" id="NMH98220.1"/>
    </source>
</evidence>
<proteinExistence type="predicted"/>
<dbReference type="InterPro" id="IPR032710">
    <property type="entry name" value="NTF2-like_dom_sf"/>
</dbReference>
<dbReference type="Gene3D" id="3.10.450.50">
    <property type="match status" value="1"/>
</dbReference>
<name>A0ABX1SAT6_9PSEU</name>
<feature type="domain" description="SnoaL-like" evidence="1">
    <location>
        <begin position="43"/>
        <end position="128"/>
    </location>
</feature>
<gene>
    <name evidence="2" type="ORF">HF526_12995</name>
</gene>
<protein>
    <submittedName>
        <fullName evidence="2">SnoaL-like domain-containing protein</fullName>
    </submittedName>
</protein>